<feature type="domain" description="Tyrosine-protein phosphatase" evidence="3">
    <location>
        <begin position="250"/>
        <end position="510"/>
    </location>
</feature>
<evidence type="ECO:0000259" key="4">
    <source>
        <dbReference type="PROSITE" id="PS50056"/>
    </source>
</evidence>
<dbReference type="GeneID" id="108679191"/>
<dbReference type="CDD" id="cd00047">
    <property type="entry name" value="PTPc"/>
    <property type="match status" value="2"/>
</dbReference>
<feature type="region of interest" description="Disordered" evidence="1">
    <location>
        <begin position="116"/>
        <end position="141"/>
    </location>
</feature>
<reference evidence="6" key="1">
    <citation type="submission" date="2025-08" db="UniProtKB">
        <authorList>
            <consortium name="RefSeq"/>
        </authorList>
    </citation>
    <scope>IDENTIFICATION</scope>
    <source>
        <tissue evidence="6">Whole organism</tissue>
    </source>
</reference>
<keyword evidence="6" id="KW-0675">Receptor</keyword>
<gene>
    <name evidence="6" type="primary">LOC108679191</name>
</gene>
<dbReference type="GO" id="GO:0048666">
    <property type="term" value="P:neuron development"/>
    <property type="evidence" value="ECO:0007669"/>
    <property type="project" value="UniProtKB-ARBA"/>
</dbReference>
<keyword evidence="2" id="KW-0472">Membrane</keyword>
<dbReference type="SMART" id="SM00404">
    <property type="entry name" value="PTPc_motif"/>
    <property type="match status" value="2"/>
</dbReference>
<dbReference type="AlphaFoldDB" id="A0A8B7PAU2"/>
<evidence type="ECO:0000256" key="1">
    <source>
        <dbReference type="SAM" id="MobiDB-lite"/>
    </source>
</evidence>
<dbReference type="Proteomes" id="UP000694843">
    <property type="component" value="Unplaced"/>
</dbReference>
<keyword evidence="2" id="KW-0812">Transmembrane</keyword>
<feature type="region of interest" description="Disordered" evidence="1">
    <location>
        <begin position="61"/>
        <end position="94"/>
    </location>
</feature>
<evidence type="ECO:0000313" key="6">
    <source>
        <dbReference type="RefSeq" id="XP_018023279.1"/>
    </source>
</evidence>
<dbReference type="Pfam" id="PF00102">
    <property type="entry name" value="Y_phosphatase"/>
    <property type="match status" value="2"/>
</dbReference>
<dbReference type="GO" id="GO:0004725">
    <property type="term" value="F:protein tyrosine phosphatase activity"/>
    <property type="evidence" value="ECO:0007669"/>
    <property type="project" value="InterPro"/>
</dbReference>
<dbReference type="SUPFAM" id="SSF52799">
    <property type="entry name" value="(Phosphotyrosine protein) phosphatases II"/>
    <property type="match status" value="2"/>
</dbReference>
<accession>A0A8B7PAU2</accession>
<feature type="transmembrane region" description="Helical" evidence="2">
    <location>
        <begin position="20"/>
        <end position="51"/>
    </location>
</feature>
<dbReference type="PROSITE" id="PS50056">
    <property type="entry name" value="TYR_PHOSPHATASE_2"/>
    <property type="match status" value="1"/>
</dbReference>
<dbReference type="InterPro" id="IPR016130">
    <property type="entry name" value="Tyr_Pase_AS"/>
</dbReference>
<dbReference type="PANTHER" id="PTHR19134:SF449">
    <property type="entry name" value="TYROSINE-PROTEIN PHOSPHATASE 1"/>
    <property type="match status" value="1"/>
</dbReference>
<dbReference type="RefSeq" id="XP_018023279.1">
    <property type="nucleotide sequence ID" value="XM_018167790.2"/>
</dbReference>
<dbReference type="PROSITE" id="PS50055">
    <property type="entry name" value="TYR_PHOSPHATASE_PTP"/>
    <property type="match status" value="2"/>
</dbReference>
<organism evidence="5 6">
    <name type="scientific">Hyalella azteca</name>
    <name type="common">Amphipod</name>
    <dbReference type="NCBI Taxonomy" id="294128"/>
    <lineage>
        <taxon>Eukaryota</taxon>
        <taxon>Metazoa</taxon>
        <taxon>Ecdysozoa</taxon>
        <taxon>Arthropoda</taxon>
        <taxon>Crustacea</taxon>
        <taxon>Multicrustacea</taxon>
        <taxon>Malacostraca</taxon>
        <taxon>Eumalacostraca</taxon>
        <taxon>Peracarida</taxon>
        <taxon>Amphipoda</taxon>
        <taxon>Senticaudata</taxon>
        <taxon>Talitrida</taxon>
        <taxon>Talitroidea</taxon>
        <taxon>Hyalellidae</taxon>
        <taxon>Hyalella</taxon>
    </lineage>
</organism>
<dbReference type="Gene3D" id="3.90.190.10">
    <property type="entry name" value="Protein tyrosine phosphatase superfamily"/>
    <property type="match status" value="2"/>
</dbReference>
<dbReference type="PRINTS" id="PR00700">
    <property type="entry name" value="PRTYPHPHTASE"/>
</dbReference>
<feature type="domain" description="Tyrosine specific protein phosphatases" evidence="4">
    <location>
        <begin position="432"/>
        <end position="501"/>
    </location>
</feature>
<proteinExistence type="predicted"/>
<dbReference type="InterPro" id="IPR003595">
    <property type="entry name" value="Tyr_Pase_cat"/>
</dbReference>
<evidence type="ECO:0000313" key="5">
    <source>
        <dbReference type="Proteomes" id="UP000694843"/>
    </source>
</evidence>
<name>A0A8B7PAU2_HYAAZ</name>
<dbReference type="InterPro" id="IPR050348">
    <property type="entry name" value="Protein-Tyr_Phosphatase"/>
</dbReference>
<dbReference type="SMART" id="SM00194">
    <property type="entry name" value="PTPc"/>
    <property type="match status" value="2"/>
</dbReference>
<dbReference type="KEGG" id="hazt:108679191"/>
<sequence>MSARLKHEEEFVLENLDRPIIAGSSGMAAGATVGIAIGVLVILALVVLLLVHRRLQSNHPKQHGILAPSKPAEQAPPTRPDAVKPEKGQSQVGKLVSRLRNIPAIAEDSTKAKIITENEPLSKTNKKGNQKQNDEANHSDLPGVIALPVLKPAQRAPALQQSDVRKSVLQPAKPVKPENHTKIAQPAQQFPLQRETASWKPVSAVKPLVLSAEPDAIYVNEESTAAPDAGAVRLQDMEAFLNKNIGSSELTQEFSSMPTNFGFPMTDGELPANRHKNRYRNNLPYNETRVRLKVINNDPNSDYINANVVKGAVSNRRYIASQGPKDENECTISDFWRMIVEQEVNVIIMVANFVEKNVDKVGKYFSYDGQVSLPDLDGTVTILTTKTTSYCTISRLQVELVLDGVAVVRRVTHYHYTKWPDHGVPTETLTLSSMLREIATSHYNIHAVVHCSAGIGRTGTVLFDLICYDHLQASGKVNIMAVLKDLRQSRARLVENQVQFKLSLQLLDELLFGFLTVKSTDDLEENKLPQLLEQCPGWFKRLKALPSPLTFSTASWKENAPFNRSPDVLPADSQRIFVQGPGGQQQYVNAVRLDGLQGDEAYIVTEHPLPGRLEPFWNMVLSKKTSVVMVLNAQYDENFPELFPSDGSTLTAGPVKVQAGAQLLDTPDIVGHRLTVTNGKTSASVSVYEVKGWSRGATCPPDVTAIVSLADVIRSSPSTSTGPPTLVCGDGVTACGLAAGVLSVVDRLKERQDVDVYRTAVKLRRCRSQFFVDESQLQQMLLAASTYLTNFQEYCNFK</sequence>
<keyword evidence="5" id="KW-1185">Reference proteome</keyword>
<evidence type="ECO:0000256" key="2">
    <source>
        <dbReference type="SAM" id="Phobius"/>
    </source>
</evidence>
<dbReference type="PANTHER" id="PTHR19134">
    <property type="entry name" value="RECEPTOR-TYPE TYROSINE-PROTEIN PHOSPHATASE"/>
    <property type="match status" value="1"/>
</dbReference>
<feature type="domain" description="Tyrosine-protein phosphatase" evidence="3">
    <location>
        <begin position="539"/>
        <end position="787"/>
    </location>
</feature>
<dbReference type="OMA" id="TIMSESD"/>
<protein>
    <submittedName>
        <fullName evidence="6">Receptor-type tyrosine-protein phosphatase alpha</fullName>
    </submittedName>
</protein>
<evidence type="ECO:0000259" key="3">
    <source>
        <dbReference type="PROSITE" id="PS50055"/>
    </source>
</evidence>
<dbReference type="InterPro" id="IPR029021">
    <property type="entry name" value="Prot-tyrosine_phosphatase-like"/>
</dbReference>
<keyword evidence="2" id="KW-1133">Transmembrane helix</keyword>
<dbReference type="PROSITE" id="PS00383">
    <property type="entry name" value="TYR_PHOSPHATASE_1"/>
    <property type="match status" value="1"/>
</dbReference>
<dbReference type="InterPro" id="IPR000387">
    <property type="entry name" value="Tyr_Pase_dom"/>
</dbReference>
<dbReference type="OrthoDB" id="6372953at2759"/>
<dbReference type="InterPro" id="IPR000242">
    <property type="entry name" value="PTP_cat"/>
</dbReference>